<reference evidence="7" key="1">
    <citation type="submission" date="2021-04" db="EMBL/GenBank/DDBJ databases">
        <authorList>
            <person name="Hornung B."/>
        </authorList>
    </citation>
    <scope>NUCLEOTIDE SEQUENCE</scope>
    <source>
        <strain evidence="7">G5G6</strain>
    </source>
</reference>
<evidence type="ECO:0000256" key="3">
    <source>
        <dbReference type="ARBA" id="ARBA00022801"/>
    </source>
</evidence>
<keyword evidence="5" id="KW-0482">Metalloprotease</keyword>
<evidence type="ECO:0000259" key="6">
    <source>
        <dbReference type="SMART" id="SM00232"/>
    </source>
</evidence>
<evidence type="ECO:0000256" key="1">
    <source>
        <dbReference type="ARBA" id="ARBA00022670"/>
    </source>
</evidence>
<comment type="caution">
    <text evidence="7">The sequence shown here is derived from an EMBL/GenBank/DDBJ whole genome shotgun (WGS) entry which is preliminary data.</text>
</comment>
<evidence type="ECO:0000256" key="2">
    <source>
        <dbReference type="ARBA" id="ARBA00022723"/>
    </source>
</evidence>
<evidence type="ECO:0000313" key="7">
    <source>
        <dbReference type="EMBL" id="CAG4882453.1"/>
    </source>
</evidence>
<dbReference type="Gene3D" id="3.40.140.10">
    <property type="entry name" value="Cytidine Deaminase, domain 2"/>
    <property type="match status" value="1"/>
</dbReference>
<keyword evidence="2" id="KW-0479">Metal-binding</keyword>
<name>A0A916J0Q5_9PROT</name>
<keyword evidence="8" id="KW-1185">Reference proteome</keyword>
<dbReference type="Pfam" id="PF14464">
    <property type="entry name" value="Prok-JAB"/>
    <property type="match status" value="1"/>
</dbReference>
<protein>
    <submittedName>
        <fullName evidence="7">M67 family peptidase</fullName>
    </submittedName>
</protein>
<proteinExistence type="predicted"/>
<dbReference type="InterPro" id="IPR051929">
    <property type="entry name" value="VirAsm_ModProt"/>
</dbReference>
<dbReference type="RefSeq" id="WP_220634525.1">
    <property type="nucleotide sequence ID" value="NZ_CAJQUM010000001.1"/>
</dbReference>
<dbReference type="PANTHER" id="PTHR34858:SF1">
    <property type="entry name" value="CYSO-CYSTEINE PEPTIDASE"/>
    <property type="match status" value="1"/>
</dbReference>
<gene>
    <name evidence="7" type="ORF">GTOL_10335</name>
</gene>
<keyword evidence="1" id="KW-0645">Protease</keyword>
<accession>A0A916J0Q5</accession>
<dbReference type="GO" id="GO:0008235">
    <property type="term" value="F:metalloexopeptidase activity"/>
    <property type="evidence" value="ECO:0007669"/>
    <property type="project" value="TreeGrafter"/>
</dbReference>
<dbReference type="GO" id="GO:0006508">
    <property type="term" value="P:proteolysis"/>
    <property type="evidence" value="ECO:0007669"/>
    <property type="project" value="UniProtKB-KW"/>
</dbReference>
<keyword evidence="4" id="KW-0862">Zinc</keyword>
<dbReference type="SMART" id="SM00232">
    <property type="entry name" value="JAB_MPN"/>
    <property type="match status" value="1"/>
</dbReference>
<dbReference type="EMBL" id="CAJQUM010000001">
    <property type="protein sequence ID" value="CAG4882453.1"/>
    <property type="molecule type" value="Genomic_DNA"/>
</dbReference>
<feature type="domain" description="JAB1/MPN/MOV34 metalloenzyme" evidence="6">
    <location>
        <begin position="25"/>
        <end position="159"/>
    </location>
</feature>
<evidence type="ECO:0000256" key="5">
    <source>
        <dbReference type="ARBA" id="ARBA00023049"/>
    </source>
</evidence>
<dbReference type="SUPFAM" id="SSF102712">
    <property type="entry name" value="JAB1/MPN domain"/>
    <property type="match status" value="1"/>
</dbReference>
<dbReference type="FunFam" id="3.40.140.10:FF:000085">
    <property type="entry name" value="Mov34/MPN/PAD-1 family protein"/>
    <property type="match status" value="1"/>
</dbReference>
<evidence type="ECO:0000256" key="4">
    <source>
        <dbReference type="ARBA" id="ARBA00022833"/>
    </source>
</evidence>
<keyword evidence="3" id="KW-0378">Hydrolase</keyword>
<dbReference type="AlphaFoldDB" id="A0A916J0Q5"/>
<dbReference type="InterPro" id="IPR028090">
    <property type="entry name" value="JAB_dom_prok"/>
</dbReference>
<dbReference type="Proteomes" id="UP000742786">
    <property type="component" value="Unassembled WGS sequence"/>
</dbReference>
<dbReference type="PANTHER" id="PTHR34858">
    <property type="entry name" value="CYSO-CYSTEINE PEPTIDASE"/>
    <property type="match status" value="1"/>
</dbReference>
<dbReference type="CDD" id="cd08070">
    <property type="entry name" value="MPN_like"/>
    <property type="match status" value="1"/>
</dbReference>
<evidence type="ECO:0000313" key="8">
    <source>
        <dbReference type="Proteomes" id="UP000742786"/>
    </source>
</evidence>
<dbReference type="GO" id="GO:0008270">
    <property type="term" value="F:zinc ion binding"/>
    <property type="evidence" value="ECO:0007669"/>
    <property type="project" value="TreeGrafter"/>
</dbReference>
<dbReference type="InterPro" id="IPR000555">
    <property type="entry name" value="JAMM/MPN+_dom"/>
</dbReference>
<organism evidence="7 8">
    <name type="scientific">Georgfuchsia toluolica</name>
    <dbReference type="NCBI Taxonomy" id="424218"/>
    <lineage>
        <taxon>Bacteria</taxon>
        <taxon>Pseudomonadati</taxon>
        <taxon>Pseudomonadota</taxon>
        <taxon>Betaproteobacteria</taxon>
        <taxon>Nitrosomonadales</taxon>
        <taxon>Sterolibacteriaceae</taxon>
        <taxon>Georgfuchsia</taxon>
    </lineage>
</organism>
<sequence length="161" mass="18372">MANHPIKWESNLYKKTAKQKGCFVTLSLNKDVRASLEGWARSGYPKESCGLLIGEEKNGIAVATRAVLAKNLNKERATDRYELDPEDFFKANNEACASGLEIIGVWHSHPDYPARPSETDRMMAWPKWSYLIISVSNQNIEDVRAWQLNRQSEFEEETILP</sequence>